<sequence length="304" mass="32736">MSTERFTPRTPSRKSSIRTSNGGDISSIGITSVGSRSIGTHTPSTRSVRVKPLFSPYKRVNKTPIRYTDDGRMVAGRGSLRRSSSNSSISAMSTTSTSTAAAAGTGCLETPIKFSFKPPRKTNPLLKRNKFQNQIVRQASLPNSPHSSLTASTAARTPLSPMNRIGSNTTTITQSELTIDPDDRIHTGDTTLLPPTPLLNFGDAVKRQSVRFDLGSRLSTATGTGTGTSPGSFVDTNLSHQKITRSPLLETNLKKKTDVALLGSKENSDPNVNAEVKRLLLENSILMKLVTSNQEKILKLLGDI</sequence>
<gene>
    <name evidence="1" type="ORF">Amon02_001143800</name>
</gene>
<reference evidence="1" key="1">
    <citation type="submission" date="2023-04" db="EMBL/GenBank/DDBJ databases">
        <title>Ambrosiozyma monospora NBRC 10751.</title>
        <authorList>
            <person name="Ichikawa N."/>
            <person name="Sato H."/>
            <person name="Tonouchi N."/>
        </authorList>
    </citation>
    <scope>NUCLEOTIDE SEQUENCE</scope>
    <source>
        <strain evidence="1">NBRC 10751</strain>
    </source>
</reference>
<proteinExistence type="predicted"/>
<organism evidence="1 2">
    <name type="scientific">Ambrosiozyma monospora</name>
    <name type="common">Yeast</name>
    <name type="synonym">Endomycopsis monosporus</name>
    <dbReference type="NCBI Taxonomy" id="43982"/>
    <lineage>
        <taxon>Eukaryota</taxon>
        <taxon>Fungi</taxon>
        <taxon>Dikarya</taxon>
        <taxon>Ascomycota</taxon>
        <taxon>Saccharomycotina</taxon>
        <taxon>Pichiomycetes</taxon>
        <taxon>Pichiales</taxon>
        <taxon>Pichiaceae</taxon>
        <taxon>Ambrosiozyma</taxon>
    </lineage>
</organism>
<evidence type="ECO:0000313" key="1">
    <source>
        <dbReference type="EMBL" id="GMF02361.1"/>
    </source>
</evidence>
<keyword evidence="2" id="KW-1185">Reference proteome</keyword>
<protein>
    <submittedName>
        <fullName evidence="1">Unnamed protein product</fullName>
    </submittedName>
</protein>
<name>A0ACB5U6F6_AMBMO</name>
<dbReference type="Proteomes" id="UP001165064">
    <property type="component" value="Unassembled WGS sequence"/>
</dbReference>
<comment type="caution">
    <text evidence="1">The sequence shown here is derived from an EMBL/GenBank/DDBJ whole genome shotgun (WGS) entry which is preliminary data.</text>
</comment>
<evidence type="ECO:0000313" key="2">
    <source>
        <dbReference type="Proteomes" id="UP001165064"/>
    </source>
</evidence>
<accession>A0ACB5U6F6</accession>
<dbReference type="EMBL" id="BSXS01012445">
    <property type="protein sequence ID" value="GMF02361.1"/>
    <property type="molecule type" value="Genomic_DNA"/>
</dbReference>